<dbReference type="Pfam" id="PF13561">
    <property type="entry name" value="adh_short_C2"/>
    <property type="match status" value="1"/>
</dbReference>
<name>A0ABN1XMW9_9PSEU</name>
<dbReference type="PANTHER" id="PTHR43669">
    <property type="entry name" value="5-KETO-D-GLUCONATE 5-REDUCTASE"/>
    <property type="match status" value="1"/>
</dbReference>
<dbReference type="InterPro" id="IPR057326">
    <property type="entry name" value="KR_dom"/>
</dbReference>
<accession>A0ABN1XMW9</accession>
<dbReference type="PRINTS" id="PR00081">
    <property type="entry name" value="GDHRDH"/>
</dbReference>
<protein>
    <submittedName>
        <fullName evidence="4">Glucose 1-dehydrogenase</fullName>
    </submittedName>
</protein>
<comment type="caution">
    <text evidence="4">The sequence shown here is derived from an EMBL/GenBank/DDBJ whole genome shotgun (WGS) entry which is preliminary data.</text>
</comment>
<comment type="similarity">
    <text evidence="1">Belongs to the short-chain dehydrogenases/reductases (SDR) family.</text>
</comment>
<dbReference type="RefSeq" id="WP_344019461.1">
    <property type="nucleotide sequence ID" value="NZ_BAAAJK010000005.1"/>
</dbReference>
<evidence type="ECO:0000256" key="2">
    <source>
        <dbReference type="ARBA" id="ARBA00023002"/>
    </source>
</evidence>
<dbReference type="InterPro" id="IPR020904">
    <property type="entry name" value="Sc_DH/Rdtase_CS"/>
</dbReference>
<dbReference type="SMART" id="SM00822">
    <property type="entry name" value="PKS_KR"/>
    <property type="match status" value="1"/>
</dbReference>
<dbReference type="PROSITE" id="PS00061">
    <property type="entry name" value="ADH_SHORT"/>
    <property type="match status" value="1"/>
</dbReference>
<dbReference type="InterPro" id="IPR036291">
    <property type="entry name" value="NAD(P)-bd_dom_sf"/>
</dbReference>
<dbReference type="PRINTS" id="PR00080">
    <property type="entry name" value="SDRFAMILY"/>
</dbReference>
<evidence type="ECO:0000313" key="5">
    <source>
        <dbReference type="Proteomes" id="UP001501414"/>
    </source>
</evidence>
<sequence>MTADGARVVLVTGAGAGIGRAVADRFAARGDRVALLDVDAGRVTAAAAELVGTGADAVAVTADVADPASVSAAFDEVVARLGRLDVCVSNVGVASSTPLLDMPDTEWRRVVGTNLDGTFHVLRAAARQMVRQGDGGRICCVTSFAARSARRGAGPYSASKAGLEMLARVACLELAEHRITVNLVSPGFVDHGRRAGMGEFVTPEYAAAIAATIPWGRTATTADVLPAIEFLCSAEAGYVTGALLSVDGGGSAGRFALPRNNG</sequence>
<dbReference type="SUPFAM" id="SSF51735">
    <property type="entry name" value="NAD(P)-binding Rossmann-fold domains"/>
    <property type="match status" value="1"/>
</dbReference>
<dbReference type="Gene3D" id="3.40.50.720">
    <property type="entry name" value="NAD(P)-binding Rossmann-like Domain"/>
    <property type="match status" value="1"/>
</dbReference>
<dbReference type="PANTHER" id="PTHR43669:SF3">
    <property type="entry name" value="ALCOHOL DEHYDROGENASE, PUTATIVE (AFU_ORTHOLOGUE AFUA_3G03445)-RELATED"/>
    <property type="match status" value="1"/>
</dbReference>
<dbReference type="InterPro" id="IPR002347">
    <property type="entry name" value="SDR_fam"/>
</dbReference>
<keyword evidence="2" id="KW-0560">Oxidoreductase</keyword>
<organism evidence="4 5">
    <name type="scientific">Pseudonocardia kongjuensis</name>
    <dbReference type="NCBI Taxonomy" id="102227"/>
    <lineage>
        <taxon>Bacteria</taxon>
        <taxon>Bacillati</taxon>
        <taxon>Actinomycetota</taxon>
        <taxon>Actinomycetes</taxon>
        <taxon>Pseudonocardiales</taxon>
        <taxon>Pseudonocardiaceae</taxon>
        <taxon>Pseudonocardia</taxon>
    </lineage>
</organism>
<dbReference type="CDD" id="cd05233">
    <property type="entry name" value="SDR_c"/>
    <property type="match status" value="1"/>
</dbReference>
<dbReference type="Proteomes" id="UP001501414">
    <property type="component" value="Unassembled WGS sequence"/>
</dbReference>
<proteinExistence type="inferred from homology"/>
<feature type="domain" description="Ketoreductase" evidence="3">
    <location>
        <begin position="7"/>
        <end position="200"/>
    </location>
</feature>
<dbReference type="EMBL" id="BAAAJK010000005">
    <property type="protein sequence ID" value="GAA1383642.1"/>
    <property type="molecule type" value="Genomic_DNA"/>
</dbReference>
<evidence type="ECO:0000313" key="4">
    <source>
        <dbReference type="EMBL" id="GAA1383642.1"/>
    </source>
</evidence>
<keyword evidence="5" id="KW-1185">Reference proteome</keyword>
<evidence type="ECO:0000259" key="3">
    <source>
        <dbReference type="SMART" id="SM00822"/>
    </source>
</evidence>
<gene>
    <name evidence="4" type="ORF">GCM10009613_13320</name>
</gene>
<reference evidence="4 5" key="1">
    <citation type="journal article" date="2019" name="Int. J. Syst. Evol. Microbiol.">
        <title>The Global Catalogue of Microorganisms (GCM) 10K type strain sequencing project: providing services to taxonomists for standard genome sequencing and annotation.</title>
        <authorList>
            <consortium name="The Broad Institute Genomics Platform"/>
            <consortium name="The Broad Institute Genome Sequencing Center for Infectious Disease"/>
            <person name="Wu L."/>
            <person name="Ma J."/>
        </authorList>
    </citation>
    <scope>NUCLEOTIDE SEQUENCE [LARGE SCALE GENOMIC DNA]</scope>
    <source>
        <strain evidence="4 5">JCM 11896</strain>
    </source>
</reference>
<evidence type="ECO:0000256" key="1">
    <source>
        <dbReference type="ARBA" id="ARBA00006484"/>
    </source>
</evidence>